<dbReference type="SUPFAM" id="SSF52518">
    <property type="entry name" value="Thiamin diphosphate-binding fold (THDP-binding)"/>
    <property type="match status" value="2"/>
</dbReference>
<dbReference type="FunFam" id="3.40.50.970:FF:000003">
    <property type="entry name" value="Transketolase"/>
    <property type="match status" value="1"/>
</dbReference>
<feature type="site" description="Important for catalytic activity" evidence="17">
    <location>
        <position position="45"/>
    </location>
</feature>
<evidence type="ECO:0000259" key="18">
    <source>
        <dbReference type="SMART" id="SM00861"/>
    </source>
</evidence>
<keyword evidence="9 16" id="KW-0460">Magnesium</keyword>
<dbReference type="CDD" id="cd02012">
    <property type="entry name" value="TPP_TK"/>
    <property type="match status" value="1"/>
</dbReference>
<evidence type="ECO:0000256" key="2">
    <source>
        <dbReference type="ARBA" id="ARBA00001941"/>
    </source>
</evidence>
<feature type="binding site" evidence="14">
    <location>
        <position position="498"/>
    </location>
    <ligand>
        <name>substrate</name>
    </ligand>
</feature>
<evidence type="ECO:0000256" key="10">
    <source>
        <dbReference type="ARBA" id="ARBA00023052"/>
    </source>
</evidence>
<dbReference type="FunFam" id="3.40.50.920:FF:000003">
    <property type="entry name" value="Transketolase"/>
    <property type="match status" value="1"/>
</dbReference>
<evidence type="ECO:0000256" key="4">
    <source>
        <dbReference type="ARBA" id="ARBA00011738"/>
    </source>
</evidence>
<feature type="binding site" evidence="16">
    <location>
        <position position="187"/>
    </location>
    <ligand>
        <name>Mg(2+)</name>
        <dbReference type="ChEBI" id="CHEBI:18420"/>
    </ligand>
</feature>
<comment type="cofactor">
    <cofactor evidence="16">
        <name>Mg(2+)</name>
        <dbReference type="ChEBI" id="CHEBI:18420"/>
    </cofactor>
    <text evidence="16">Binds 1 Mg(2+) ion per subunit. Can also utilize other divalent metal cations, such as Ca(2+), Mn(2+) and Co(2+).</text>
</comment>
<sequence length="706" mass="76865">MRSLFPCPVWAPDGAGNARADIDTLCINTIRTLAMDAVQKANSGHPGTPMALAPPAYALWREVLDYDPANPLWPNRDRFVLSIGHASMLLYSLIYLAGIRDVKDGRVQTDRPSLTLADIEQFRQLDSRTPGHPEYGHTAGVETTTGPLGQGCGNSVGMAIAQKWLAAHFNKPGFDLFTYHTYTFCGDGDNMEGVSSEAASIAGHLKLGNLTWIYDSNHISIEGNTRIAFTESVHKRFEAYGWHVLELKDANDTGDFRRLLAEAKAETSRPTLIIVHSIIGWGSPHKAGTAAAHGSPLGVEEIRETKKFYGWPEDKSFYVPKDVPEHFRQGIATRGAAASKAWYDLLARYRTAHPDLAAELDLVLAGKLPEGWDRQISDFPADAKGLASRASSATVLNQVAARYPWMIGGSADLSPSTKTHLTFDGAGDFQPPQWGGTYGGRNLHFGVREHAMGSICNGLALSYLRPYCSGFFIFSDYMKPPIRLAALMKLPVLYIFTHDSIGVGEDGPTHQPVEQLAQLRATPGVTLIRPADANEVVEAWRTLVPLADRPTVLVLTRQNLPTICRKTYAPASGLAKGAYVLADSSTGTPDVILMATGSEVGLIVKAFEQLKAEGVGARIVSMPSWDLFEAQPQSYRDSVLPPDVTARVAVEQAARLGWERYVGLRGSTIVMHTFGASAPAGELEVRFGFTVDAVLTEARRQLATRR</sequence>
<evidence type="ECO:0000256" key="14">
    <source>
        <dbReference type="PIRSR" id="PIRSR605478-2"/>
    </source>
</evidence>
<feature type="binding site" evidence="14">
    <location>
        <position position="557"/>
    </location>
    <ligand>
        <name>substrate</name>
    </ligand>
</feature>
<feature type="domain" description="Transketolase-like pyrimidine-binding" evidence="18">
    <location>
        <begin position="386"/>
        <end position="562"/>
    </location>
</feature>
<reference evidence="19 20" key="1">
    <citation type="submission" date="2012-11" db="EMBL/GenBank/DDBJ databases">
        <title>Whole genome sequence of Gluconacetobacter europaeus NBRC3261.</title>
        <authorList>
            <person name="Azuma Y."/>
            <person name="Higashiura N."/>
            <person name="Hirakawa H."/>
            <person name="Matsushita K."/>
        </authorList>
    </citation>
    <scope>NUCLEOTIDE SEQUENCE [LARGE SCALE GENOMIC DNA]</scope>
    <source>
        <strain evidence="19 20">NBRC 3261</strain>
    </source>
</reference>
<evidence type="ECO:0000256" key="1">
    <source>
        <dbReference type="ARBA" id="ARBA00001913"/>
    </source>
</evidence>
<feature type="binding site" evidence="15">
    <location>
        <position position="293"/>
    </location>
    <ligand>
        <name>thiamine diphosphate</name>
        <dbReference type="ChEBI" id="CHEBI:58937"/>
    </ligand>
</feature>
<feature type="active site" description="Proton donor" evidence="13">
    <location>
        <position position="449"/>
    </location>
</feature>
<comment type="cofactor">
    <cofactor evidence="1">
        <name>Ca(2+)</name>
        <dbReference type="ChEBI" id="CHEBI:29108"/>
    </cofactor>
</comment>
<organism evidence="19 20">
    <name type="scientific">Komagataeibacter europaeus NBRC 3261</name>
    <dbReference type="NCBI Taxonomy" id="1234669"/>
    <lineage>
        <taxon>Bacteria</taxon>
        <taxon>Pseudomonadati</taxon>
        <taxon>Pseudomonadota</taxon>
        <taxon>Alphaproteobacteria</taxon>
        <taxon>Acetobacterales</taxon>
        <taxon>Acetobacteraceae</taxon>
        <taxon>Komagataeibacter</taxon>
    </lineage>
</organism>
<feature type="binding site" evidence="15">
    <location>
        <begin position="146"/>
        <end position="148"/>
    </location>
    <ligand>
        <name>thiamine diphosphate</name>
        <dbReference type="ChEBI" id="CHEBI:58937"/>
    </ligand>
</feature>
<evidence type="ECO:0000256" key="6">
    <source>
        <dbReference type="ARBA" id="ARBA00022679"/>
    </source>
</evidence>
<dbReference type="InterPro" id="IPR005474">
    <property type="entry name" value="Transketolase_N"/>
</dbReference>
<comment type="subunit">
    <text evidence="4">Homodimer.</text>
</comment>
<feature type="site" description="Important for catalytic activity" evidence="17">
    <location>
        <position position="293"/>
    </location>
</feature>
<feature type="binding site" evidence="15">
    <location>
        <position position="474"/>
    </location>
    <ligand>
        <name>thiamine diphosphate</name>
        <dbReference type="ChEBI" id="CHEBI:58937"/>
    </ligand>
</feature>
<dbReference type="InterPro" id="IPR020826">
    <property type="entry name" value="Transketolase_BS"/>
</dbReference>
<keyword evidence="7 16" id="KW-0479">Metal-binding</keyword>
<feature type="binding site" evidence="14">
    <location>
        <position position="389"/>
    </location>
    <ligand>
        <name>substrate</name>
    </ligand>
</feature>
<keyword evidence="10 15" id="KW-0786">Thiamine pyrophosphate</keyword>
<dbReference type="SMART" id="SM00861">
    <property type="entry name" value="Transket_pyr"/>
    <property type="match status" value="1"/>
</dbReference>
<evidence type="ECO:0000256" key="16">
    <source>
        <dbReference type="PIRSR" id="PIRSR605478-4"/>
    </source>
</evidence>
<dbReference type="PANTHER" id="PTHR43522:SF2">
    <property type="entry name" value="TRANSKETOLASE 1-RELATED"/>
    <property type="match status" value="1"/>
</dbReference>
<dbReference type="Proteomes" id="UP000032675">
    <property type="component" value="Unassembled WGS sequence"/>
</dbReference>
<feature type="binding site" evidence="15">
    <location>
        <position position="188"/>
    </location>
    <ligand>
        <name>thiamine diphosphate</name>
        <dbReference type="ChEBI" id="CHEBI:58937"/>
    </ligand>
</feature>
<protein>
    <recommendedName>
        <fullName evidence="5 12">Transketolase</fullName>
        <ecNumber evidence="5 12">2.2.1.1</ecNumber>
    </recommendedName>
</protein>
<proteinExistence type="inferred from homology"/>
<dbReference type="Pfam" id="PF22613">
    <property type="entry name" value="Transketolase_C_1"/>
    <property type="match status" value="1"/>
</dbReference>
<dbReference type="GO" id="GO:0005829">
    <property type="term" value="C:cytosol"/>
    <property type="evidence" value="ECO:0007669"/>
    <property type="project" value="TreeGrafter"/>
</dbReference>
<name>A0A0D6Q3A4_KOMEU</name>
<dbReference type="AlphaFoldDB" id="A0A0D6Q3A4"/>
<dbReference type="InterPro" id="IPR005475">
    <property type="entry name" value="Transketolase-like_Pyr-bd"/>
</dbReference>
<dbReference type="SUPFAM" id="SSF52922">
    <property type="entry name" value="TK C-terminal domain-like"/>
    <property type="match status" value="1"/>
</dbReference>
<keyword evidence="6" id="KW-0808">Transferase</keyword>
<comment type="similarity">
    <text evidence="3">Belongs to the transketolase family.</text>
</comment>
<evidence type="ECO:0000256" key="11">
    <source>
        <dbReference type="ARBA" id="ARBA00049473"/>
    </source>
</evidence>
<dbReference type="EMBL" id="BANI01000217">
    <property type="protein sequence ID" value="GAN97778.1"/>
    <property type="molecule type" value="Genomic_DNA"/>
</dbReference>
<dbReference type="NCBIfam" id="TIGR00232">
    <property type="entry name" value="tktlase_bact"/>
    <property type="match status" value="1"/>
</dbReference>
<dbReference type="FunFam" id="3.40.50.970:FF:000004">
    <property type="entry name" value="Transketolase"/>
    <property type="match status" value="1"/>
</dbReference>
<evidence type="ECO:0000313" key="20">
    <source>
        <dbReference type="Proteomes" id="UP000032675"/>
    </source>
</evidence>
<dbReference type="RefSeq" id="WP_048852183.1">
    <property type="nucleotide sequence ID" value="NZ_BANI01000217.1"/>
</dbReference>
<evidence type="ECO:0000256" key="7">
    <source>
        <dbReference type="ARBA" id="ARBA00022723"/>
    </source>
</evidence>
<dbReference type="InterPro" id="IPR055152">
    <property type="entry name" value="Transketolase-like_C_2"/>
</dbReference>
<dbReference type="InterPro" id="IPR009014">
    <property type="entry name" value="Transketo_C/PFOR_II"/>
</dbReference>
<feature type="binding site" evidence="14">
    <location>
        <position position="506"/>
    </location>
    <ligand>
        <name>substrate</name>
    </ligand>
</feature>
<gene>
    <name evidence="19" type="ORF">Geu3261_0255_002</name>
</gene>
<feature type="binding site" evidence="14">
    <location>
        <position position="510"/>
    </location>
    <ligand>
        <name>substrate</name>
    </ligand>
</feature>
<feature type="binding site" evidence="15">
    <location>
        <position position="85"/>
    </location>
    <ligand>
        <name>thiamine diphosphate</name>
        <dbReference type="ChEBI" id="CHEBI:58937"/>
    </ligand>
</feature>
<feature type="binding site" evidence="15">
    <location>
        <position position="217"/>
    </location>
    <ligand>
        <name>thiamine diphosphate</name>
        <dbReference type="ChEBI" id="CHEBI:58937"/>
    </ligand>
</feature>
<dbReference type="PROSITE" id="PS00802">
    <property type="entry name" value="TRANSKETOLASE_2"/>
    <property type="match status" value="1"/>
</dbReference>
<feature type="binding site" evidence="16">
    <location>
        <position position="217"/>
    </location>
    <ligand>
        <name>Mg(2+)</name>
        <dbReference type="ChEBI" id="CHEBI:18420"/>
    </ligand>
</feature>
<dbReference type="Pfam" id="PF02779">
    <property type="entry name" value="Transket_pyr"/>
    <property type="match status" value="1"/>
</dbReference>
<dbReference type="PANTHER" id="PTHR43522">
    <property type="entry name" value="TRANSKETOLASE"/>
    <property type="match status" value="1"/>
</dbReference>
<evidence type="ECO:0000313" key="19">
    <source>
        <dbReference type="EMBL" id="GAN97778.1"/>
    </source>
</evidence>
<evidence type="ECO:0000256" key="12">
    <source>
        <dbReference type="NCBIfam" id="TIGR00232"/>
    </source>
</evidence>
<feature type="binding site" evidence="14">
    <location>
        <position position="45"/>
    </location>
    <ligand>
        <name>substrate</name>
    </ligand>
</feature>
<comment type="catalytic activity">
    <reaction evidence="11">
        <text>D-sedoheptulose 7-phosphate + D-glyceraldehyde 3-phosphate = aldehydo-D-ribose 5-phosphate + D-xylulose 5-phosphate</text>
        <dbReference type="Rhea" id="RHEA:10508"/>
        <dbReference type="ChEBI" id="CHEBI:57483"/>
        <dbReference type="ChEBI" id="CHEBI:57737"/>
        <dbReference type="ChEBI" id="CHEBI:58273"/>
        <dbReference type="ChEBI" id="CHEBI:59776"/>
        <dbReference type="EC" id="2.2.1.1"/>
    </reaction>
</comment>
<dbReference type="GO" id="GO:0009052">
    <property type="term" value="P:pentose-phosphate shunt, non-oxidative branch"/>
    <property type="evidence" value="ECO:0007669"/>
    <property type="project" value="UniProtKB-ARBA"/>
</dbReference>
<accession>A0A0D6Q3A4</accession>
<dbReference type="InterPro" id="IPR029061">
    <property type="entry name" value="THDP-binding"/>
</dbReference>
<comment type="caution">
    <text evidence="19">The sequence shown here is derived from an EMBL/GenBank/DDBJ whole genome shotgun (WGS) entry which is preliminary data.</text>
</comment>
<keyword evidence="8" id="KW-0106">Calcium</keyword>
<dbReference type="Gene3D" id="3.40.50.970">
    <property type="match status" value="2"/>
</dbReference>
<feature type="binding site" evidence="14">
    <location>
        <position position="416"/>
    </location>
    <ligand>
        <name>substrate</name>
    </ligand>
</feature>
<dbReference type="GO" id="GO:0046872">
    <property type="term" value="F:metal ion binding"/>
    <property type="evidence" value="ECO:0007669"/>
    <property type="project" value="UniProtKB-KW"/>
</dbReference>
<evidence type="ECO:0000256" key="8">
    <source>
        <dbReference type="ARBA" id="ARBA00022837"/>
    </source>
</evidence>
<dbReference type="EC" id="2.2.1.1" evidence="5 12"/>
<dbReference type="Pfam" id="PF00456">
    <property type="entry name" value="Transketolase_N"/>
    <property type="match status" value="1"/>
</dbReference>
<dbReference type="CDD" id="cd07033">
    <property type="entry name" value="TPP_PYR_DXS_TK_like"/>
    <property type="match status" value="1"/>
</dbReference>
<evidence type="ECO:0000256" key="3">
    <source>
        <dbReference type="ARBA" id="ARBA00007131"/>
    </source>
</evidence>
<dbReference type="GO" id="GO:0004802">
    <property type="term" value="F:transketolase activity"/>
    <property type="evidence" value="ECO:0007669"/>
    <property type="project" value="UniProtKB-UniRule"/>
</dbReference>
<evidence type="ECO:0000256" key="9">
    <source>
        <dbReference type="ARBA" id="ARBA00022842"/>
    </source>
</evidence>
<feature type="binding site" evidence="16">
    <location>
        <position position="219"/>
    </location>
    <ligand>
        <name>Mg(2+)</name>
        <dbReference type="ChEBI" id="CHEBI:18420"/>
    </ligand>
</feature>
<dbReference type="InterPro" id="IPR005478">
    <property type="entry name" value="Transketolase_bac-like"/>
</dbReference>
<dbReference type="InterPro" id="IPR033247">
    <property type="entry name" value="Transketolase_fam"/>
</dbReference>
<feature type="binding site" evidence="14">
    <location>
        <position position="293"/>
    </location>
    <ligand>
        <name>substrate</name>
    </ligand>
</feature>
<evidence type="ECO:0000256" key="15">
    <source>
        <dbReference type="PIRSR" id="PIRSR605478-3"/>
    </source>
</evidence>
<evidence type="ECO:0000256" key="5">
    <source>
        <dbReference type="ARBA" id="ARBA00013152"/>
    </source>
</evidence>
<dbReference type="Gene3D" id="3.40.50.920">
    <property type="match status" value="1"/>
</dbReference>
<comment type="cofactor">
    <cofactor evidence="2">
        <name>Co(2+)</name>
        <dbReference type="ChEBI" id="CHEBI:48828"/>
    </cofactor>
</comment>
<evidence type="ECO:0000256" key="13">
    <source>
        <dbReference type="PIRSR" id="PIRSR605478-1"/>
    </source>
</evidence>
<comment type="cofactor">
    <cofactor evidence="15">
        <name>thiamine diphosphate</name>
        <dbReference type="ChEBI" id="CHEBI:58937"/>
    </cofactor>
    <text evidence="15">Binds 1 thiamine pyrophosphate per subunit. During the reaction, the substrate forms a covalent intermediate with the cofactor.</text>
</comment>
<evidence type="ECO:0000256" key="17">
    <source>
        <dbReference type="PIRSR" id="PIRSR605478-5"/>
    </source>
</evidence>